<name>A0A088S3A6_LEIPA</name>
<dbReference type="AlphaFoldDB" id="A0A088S3A6"/>
<protein>
    <submittedName>
        <fullName evidence="2">Uncharacterized protein</fullName>
    </submittedName>
</protein>
<reference evidence="2 3" key="1">
    <citation type="journal article" date="2015" name="Sci. Rep.">
        <title>The genome of Leishmania panamensis: insights into genomics of the L. (Viannia) subgenus.</title>
        <authorList>
            <person name="Llanes A."/>
            <person name="Restrepo C.M."/>
            <person name="Vecchio G.D."/>
            <person name="Anguizola F.J."/>
            <person name="Lleonart R."/>
        </authorList>
    </citation>
    <scope>NUCLEOTIDE SEQUENCE [LARGE SCALE GENOMIC DNA]</scope>
    <source>
        <strain evidence="2 3">MHOM/PA/94/PSC-1</strain>
    </source>
</reference>
<dbReference type="GeneID" id="22578966"/>
<feature type="transmembrane region" description="Helical" evidence="1">
    <location>
        <begin position="59"/>
        <end position="85"/>
    </location>
</feature>
<feature type="transmembrane region" description="Helical" evidence="1">
    <location>
        <begin position="121"/>
        <end position="144"/>
    </location>
</feature>
<dbReference type="EMBL" id="CP009403">
    <property type="protein sequence ID" value="AIO02080.1"/>
    <property type="molecule type" value="Genomic_DNA"/>
</dbReference>
<organism evidence="2 3">
    <name type="scientific">Leishmania panamensis</name>
    <dbReference type="NCBI Taxonomy" id="5679"/>
    <lineage>
        <taxon>Eukaryota</taxon>
        <taxon>Discoba</taxon>
        <taxon>Euglenozoa</taxon>
        <taxon>Kinetoplastea</taxon>
        <taxon>Metakinetoplastina</taxon>
        <taxon>Trypanosomatida</taxon>
        <taxon>Trypanosomatidae</taxon>
        <taxon>Leishmaniinae</taxon>
        <taxon>Leishmania</taxon>
        <taxon>Leishmania guyanensis species complex</taxon>
    </lineage>
</organism>
<evidence type="ECO:0000256" key="1">
    <source>
        <dbReference type="SAM" id="Phobius"/>
    </source>
</evidence>
<gene>
    <name evidence="2" type="ORF">LPMP_344610</name>
</gene>
<keyword evidence="3" id="KW-1185">Reference proteome</keyword>
<accession>A0A088S3A6</accession>
<dbReference type="RefSeq" id="XP_010702880.1">
    <property type="nucleotide sequence ID" value="XM_010704578.1"/>
</dbReference>
<dbReference type="eggNOG" id="ENOG502SB2B">
    <property type="taxonomic scope" value="Eukaryota"/>
</dbReference>
<evidence type="ECO:0000313" key="3">
    <source>
        <dbReference type="Proteomes" id="UP000063063"/>
    </source>
</evidence>
<keyword evidence="1" id="KW-0812">Transmembrane</keyword>
<dbReference type="OrthoDB" id="271154at2759"/>
<dbReference type="VEuPathDB" id="TriTrypDB:LPMP_344610"/>
<sequence>MEVIMNYMYEIDPIHLVTSAVAQQMLAMVWFDCIVRQIDRYYVAADKGVRRVEHAITRYPGIMVSAATFACSCLRSLIVLTLVHMCDCSTLYQYQSAAMVAVVIGTMRVHRTFSCHRPIQIFVTETGYELVAAMTTAVVCYYMKKYNF</sequence>
<keyword evidence="1" id="KW-0472">Membrane</keyword>
<dbReference type="KEGG" id="lpan:LPMP_344610"/>
<evidence type="ECO:0000313" key="2">
    <source>
        <dbReference type="EMBL" id="AIO02080.1"/>
    </source>
</evidence>
<dbReference type="Proteomes" id="UP000063063">
    <property type="component" value="Chromosome 34"/>
</dbReference>
<dbReference type="VEuPathDB" id="TriTrypDB:LPAL13_340054000"/>
<proteinExistence type="predicted"/>
<keyword evidence="1" id="KW-1133">Transmembrane helix</keyword>